<dbReference type="RefSeq" id="WP_113956236.1">
    <property type="nucleotide sequence ID" value="NZ_QNRR01000001.1"/>
</dbReference>
<dbReference type="GO" id="GO:0016020">
    <property type="term" value="C:membrane"/>
    <property type="evidence" value="ECO:0007669"/>
    <property type="project" value="InterPro"/>
</dbReference>
<dbReference type="EMBL" id="QNRR01000001">
    <property type="protein sequence ID" value="RBP47292.1"/>
    <property type="molecule type" value="Genomic_DNA"/>
</dbReference>
<dbReference type="Pfam" id="PF00574">
    <property type="entry name" value="CLP_protease"/>
    <property type="match status" value="1"/>
</dbReference>
<dbReference type="Proteomes" id="UP000253426">
    <property type="component" value="Unassembled WGS sequence"/>
</dbReference>
<keyword evidence="2" id="KW-1185">Reference proteome</keyword>
<dbReference type="InterPro" id="IPR002825">
    <property type="entry name" value="Pept_S49_ser-pept_pro"/>
</dbReference>
<accession>A0A366HSP6</accession>
<dbReference type="InterPro" id="IPR029045">
    <property type="entry name" value="ClpP/crotonase-like_dom_sf"/>
</dbReference>
<dbReference type="PANTHER" id="PTHR35984:SF1">
    <property type="entry name" value="PERIPLASMIC SERINE PROTEASE"/>
    <property type="match status" value="1"/>
</dbReference>
<evidence type="ECO:0000313" key="2">
    <source>
        <dbReference type="Proteomes" id="UP000253426"/>
    </source>
</evidence>
<dbReference type="SUPFAM" id="SSF52096">
    <property type="entry name" value="ClpP/crotonase"/>
    <property type="match status" value="1"/>
</dbReference>
<dbReference type="OrthoDB" id="1493005at2"/>
<dbReference type="InterPro" id="IPR023562">
    <property type="entry name" value="ClpP/TepA"/>
</dbReference>
<organism evidence="1 2">
    <name type="scientific">Roseimicrobium gellanilyticum</name>
    <dbReference type="NCBI Taxonomy" id="748857"/>
    <lineage>
        <taxon>Bacteria</taxon>
        <taxon>Pseudomonadati</taxon>
        <taxon>Verrucomicrobiota</taxon>
        <taxon>Verrucomicrobiia</taxon>
        <taxon>Verrucomicrobiales</taxon>
        <taxon>Verrucomicrobiaceae</taxon>
        <taxon>Roseimicrobium</taxon>
    </lineage>
</organism>
<dbReference type="Gene3D" id="3.90.226.10">
    <property type="entry name" value="2-enoyl-CoA Hydratase, Chain A, domain 1"/>
    <property type="match status" value="1"/>
</dbReference>
<sequence length="335" mass="38263">MQKKQAVKINKPPILFAQTQKIITKIEKKLDGAFIAYWSSGNGSVCHNDVAAFFEVLKEIGPQKRLYLFIKSNGGNGQAALRIVNLLRQHNDRITALVPLECASAATMMALGADEIHMGPLAYLTAVDTSLTHALSPVDRNNYAVSVSQDELNRVLRLWRESAQANDSNPYKNLYEHVHPLVFGAIDRASSLSIKICEEILSYHLKDPKERERISKHLNSAYPSHGYPIMLKEAQRVGLKVKELDTDLNDLLIDLNELYSEMGQQAITDYDELNYHDHEILNIIEGRGAAFNYQNDKDWHYRKEERRWVPLNDQSAWNRIKLLAGKMVTKRFHIR</sequence>
<comment type="caution">
    <text evidence="1">The sequence shown here is derived from an EMBL/GenBank/DDBJ whole genome shotgun (WGS) entry which is preliminary data.</text>
</comment>
<dbReference type="AlphaFoldDB" id="A0A366HSP6"/>
<dbReference type="PANTHER" id="PTHR35984">
    <property type="entry name" value="PERIPLASMIC SERINE PROTEASE"/>
    <property type="match status" value="1"/>
</dbReference>
<evidence type="ECO:0000313" key="1">
    <source>
        <dbReference type="EMBL" id="RBP47292.1"/>
    </source>
</evidence>
<name>A0A366HSP6_9BACT</name>
<gene>
    <name evidence="1" type="ORF">DES53_10189</name>
</gene>
<reference evidence="1 2" key="1">
    <citation type="submission" date="2018-06" db="EMBL/GenBank/DDBJ databases">
        <title>Genomic Encyclopedia of Type Strains, Phase IV (KMG-IV): sequencing the most valuable type-strain genomes for metagenomic binning, comparative biology and taxonomic classification.</title>
        <authorList>
            <person name="Goeker M."/>
        </authorList>
    </citation>
    <scope>NUCLEOTIDE SEQUENCE [LARGE SCALE GENOMIC DNA]</scope>
    <source>
        <strain evidence="1 2">DSM 25532</strain>
    </source>
</reference>
<protein>
    <submittedName>
        <fullName evidence="1">Serine dehydrogenase proteinase</fullName>
    </submittedName>
</protein>
<proteinExistence type="predicted"/>